<dbReference type="Pfam" id="PF19086">
    <property type="entry name" value="Terpene_syn_C_2"/>
    <property type="match status" value="1"/>
</dbReference>
<dbReference type="EC" id="4.2.3.-" evidence="2"/>
<dbReference type="InterPro" id="IPR034686">
    <property type="entry name" value="Terpene_cyclase-like_2"/>
</dbReference>
<dbReference type="SFLD" id="SFLDG01020">
    <property type="entry name" value="Terpene_Cyclase_Like_2"/>
    <property type="match status" value="1"/>
</dbReference>
<keyword evidence="2" id="KW-0460">Magnesium</keyword>
<dbReference type="Proteomes" id="UP000466794">
    <property type="component" value="Unassembled WGS sequence"/>
</dbReference>
<sequence>MLFDRAVLPDFYMPYRPEGVNPRVAAAEAMMWRWLESWDLVPSESARRRVMATRPADMYALWCPEVGVETLGLLSQFAAWAFIVDDQFDIELPDPKRCLETIGRLEVGFQATGMTTGVLAGSLRDLWRRLCYGRSQPWRNGVRAEMQEWLWSYYTESIRTVTGELPTLDEYRTHRQVSVGIYMLLDLSEIAYGFELPDPIRRLPALKSLRAAVTDHMGLINDIHSLQADEAVGYKYNAVLLAEHYGVHPRTDAIEAVNDMLTDGIQRIHRLEGSLMRELDVLGVTEQEREDTIHTLGDYRRYLRANFDFHYRAPRYTSPPAEALEHGGLLT</sequence>
<evidence type="ECO:0000313" key="3">
    <source>
        <dbReference type="EMBL" id="MVU78181.1"/>
    </source>
</evidence>
<dbReference type="PANTHER" id="PTHR35201:SF4">
    <property type="entry name" value="BETA-PINACENE SYNTHASE-RELATED"/>
    <property type="match status" value="1"/>
</dbReference>
<keyword evidence="4" id="KW-1185">Reference proteome</keyword>
<dbReference type="Gene3D" id="1.10.600.10">
    <property type="entry name" value="Farnesyl Diphosphate Synthase"/>
    <property type="match status" value="1"/>
</dbReference>
<dbReference type="GO" id="GO:0010333">
    <property type="term" value="F:terpene synthase activity"/>
    <property type="evidence" value="ECO:0007669"/>
    <property type="project" value="InterPro"/>
</dbReference>
<gene>
    <name evidence="3" type="ORF">GPX89_13110</name>
</gene>
<dbReference type="EMBL" id="WRPP01000002">
    <property type="protein sequence ID" value="MVU78181.1"/>
    <property type="molecule type" value="Genomic_DNA"/>
</dbReference>
<dbReference type="AlphaFoldDB" id="A0A7K1UV77"/>
<proteinExistence type="inferred from homology"/>
<dbReference type="PANTHER" id="PTHR35201">
    <property type="entry name" value="TERPENE SYNTHASE"/>
    <property type="match status" value="1"/>
</dbReference>
<evidence type="ECO:0000256" key="2">
    <source>
        <dbReference type="RuleBase" id="RU366034"/>
    </source>
</evidence>
<evidence type="ECO:0000256" key="1">
    <source>
        <dbReference type="ARBA" id="ARBA00023239"/>
    </source>
</evidence>
<reference evidence="3 4" key="1">
    <citation type="submission" date="2019-12" db="EMBL/GenBank/DDBJ databases">
        <title>Nocardia sp. nov. ET3-3 isolated from soil.</title>
        <authorList>
            <person name="Kanchanasin P."/>
            <person name="Tanasupawat S."/>
            <person name="Yuki M."/>
            <person name="Kudo T."/>
        </authorList>
    </citation>
    <scope>NUCLEOTIDE SEQUENCE [LARGE SCALE GENOMIC DNA]</scope>
    <source>
        <strain evidence="3 4">ET3-3</strain>
    </source>
</reference>
<name>A0A7K1UV77_9NOCA</name>
<comment type="cofactor">
    <cofactor evidence="2">
        <name>Mg(2+)</name>
        <dbReference type="ChEBI" id="CHEBI:18420"/>
    </cofactor>
</comment>
<dbReference type="GO" id="GO:0046872">
    <property type="term" value="F:metal ion binding"/>
    <property type="evidence" value="ECO:0007669"/>
    <property type="project" value="UniProtKB-KW"/>
</dbReference>
<accession>A0A7K1UV77</accession>
<protein>
    <recommendedName>
        <fullName evidence="2">Terpene synthase</fullName>
        <ecNumber evidence="2">4.2.3.-</ecNumber>
    </recommendedName>
</protein>
<comment type="similarity">
    <text evidence="2">Belongs to the terpene synthase family.</text>
</comment>
<dbReference type="SFLD" id="SFLDS00005">
    <property type="entry name" value="Isoprenoid_Synthase_Type_I"/>
    <property type="match status" value="1"/>
</dbReference>
<dbReference type="InterPro" id="IPR008949">
    <property type="entry name" value="Isoprenoid_synthase_dom_sf"/>
</dbReference>
<keyword evidence="2" id="KW-0479">Metal-binding</keyword>
<comment type="caution">
    <text evidence="3">The sequence shown here is derived from an EMBL/GenBank/DDBJ whole genome shotgun (WGS) entry which is preliminary data.</text>
</comment>
<evidence type="ECO:0000313" key="4">
    <source>
        <dbReference type="Proteomes" id="UP000466794"/>
    </source>
</evidence>
<dbReference type="RefSeq" id="WP_157387727.1">
    <property type="nucleotide sequence ID" value="NZ_WRPP01000002.1"/>
</dbReference>
<dbReference type="SUPFAM" id="SSF48576">
    <property type="entry name" value="Terpenoid synthases"/>
    <property type="match status" value="1"/>
</dbReference>
<organism evidence="3 4">
    <name type="scientific">Nocardia terrae</name>
    <dbReference type="NCBI Taxonomy" id="2675851"/>
    <lineage>
        <taxon>Bacteria</taxon>
        <taxon>Bacillati</taxon>
        <taxon>Actinomycetota</taxon>
        <taxon>Actinomycetes</taxon>
        <taxon>Mycobacteriales</taxon>
        <taxon>Nocardiaceae</taxon>
        <taxon>Nocardia</taxon>
    </lineage>
</organism>
<keyword evidence="1 2" id="KW-0456">Lyase</keyword>